<evidence type="ECO:0000256" key="2">
    <source>
        <dbReference type="ARBA" id="ARBA00022691"/>
    </source>
</evidence>
<keyword evidence="4" id="KW-0408">Iron</keyword>
<evidence type="ECO:0000313" key="7">
    <source>
        <dbReference type="EMBL" id="MRH78174.1"/>
    </source>
</evidence>
<dbReference type="EMBL" id="WJPP01000003">
    <property type="protein sequence ID" value="MRH78174.1"/>
    <property type="molecule type" value="Genomic_DNA"/>
</dbReference>
<keyword evidence="5" id="KW-0411">Iron-sulfur</keyword>
<dbReference type="Gene3D" id="3.20.20.70">
    <property type="entry name" value="Aldolase class I"/>
    <property type="match status" value="1"/>
</dbReference>
<protein>
    <submittedName>
        <fullName evidence="7">Radical SAM protein</fullName>
    </submittedName>
</protein>
<feature type="domain" description="Radical SAM core" evidence="6">
    <location>
        <begin position="42"/>
        <end position="191"/>
    </location>
</feature>
<accession>A0A6N7QZU4</accession>
<dbReference type="InterPro" id="IPR058240">
    <property type="entry name" value="rSAM_sf"/>
</dbReference>
<organism evidence="7 8">
    <name type="scientific">Spiribacter salilacus</name>
    <dbReference type="NCBI Taxonomy" id="2664894"/>
    <lineage>
        <taxon>Bacteria</taxon>
        <taxon>Pseudomonadati</taxon>
        <taxon>Pseudomonadota</taxon>
        <taxon>Gammaproteobacteria</taxon>
        <taxon>Chromatiales</taxon>
        <taxon>Ectothiorhodospiraceae</taxon>
        <taxon>Spiribacter</taxon>
    </lineage>
</organism>
<reference evidence="7 8" key="1">
    <citation type="submission" date="2019-11" db="EMBL/GenBank/DDBJ databases">
        <authorList>
            <person name="Zhang X.Y."/>
        </authorList>
    </citation>
    <scope>NUCLEOTIDE SEQUENCE [LARGE SCALE GENOMIC DNA]</scope>
    <source>
        <strain evidence="7 8">C176</strain>
    </source>
</reference>
<comment type="cofactor">
    <cofactor evidence="1">
        <name>[4Fe-4S] cluster</name>
        <dbReference type="ChEBI" id="CHEBI:49883"/>
    </cofactor>
</comment>
<evidence type="ECO:0000313" key="8">
    <source>
        <dbReference type="Proteomes" id="UP000433788"/>
    </source>
</evidence>
<keyword evidence="2" id="KW-0949">S-adenosyl-L-methionine</keyword>
<evidence type="ECO:0000256" key="4">
    <source>
        <dbReference type="ARBA" id="ARBA00023004"/>
    </source>
</evidence>
<dbReference type="PANTHER" id="PTHR11228">
    <property type="entry name" value="RADICAL SAM DOMAIN PROTEIN"/>
    <property type="match status" value="1"/>
</dbReference>
<keyword evidence="8" id="KW-1185">Reference proteome</keyword>
<dbReference type="SUPFAM" id="SSF102114">
    <property type="entry name" value="Radical SAM enzymes"/>
    <property type="match status" value="1"/>
</dbReference>
<dbReference type="PANTHER" id="PTHR11228:SF7">
    <property type="entry name" value="PQQA PEPTIDE CYCLASE"/>
    <property type="match status" value="1"/>
</dbReference>
<dbReference type="AlphaFoldDB" id="A0A6N7QZU4"/>
<evidence type="ECO:0000256" key="1">
    <source>
        <dbReference type="ARBA" id="ARBA00001966"/>
    </source>
</evidence>
<proteinExistence type="predicted"/>
<comment type="caution">
    <text evidence="7">The sequence shown here is derived from an EMBL/GenBank/DDBJ whole genome shotgun (WGS) entry which is preliminary data.</text>
</comment>
<dbReference type="RefSeq" id="WP_153719243.1">
    <property type="nucleotide sequence ID" value="NZ_WJPP01000003.1"/>
</dbReference>
<keyword evidence="3" id="KW-0479">Metal-binding</keyword>
<dbReference type="Pfam" id="PF04055">
    <property type="entry name" value="Radical_SAM"/>
    <property type="match status" value="1"/>
</dbReference>
<dbReference type="SFLD" id="SFLDG01067">
    <property type="entry name" value="SPASM/twitch_domain_containing"/>
    <property type="match status" value="1"/>
</dbReference>
<gene>
    <name evidence="7" type="ORF">GH984_05585</name>
</gene>
<name>A0A6N7QZU4_9GAMM</name>
<dbReference type="Proteomes" id="UP000433788">
    <property type="component" value="Unassembled WGS sequence"/>
</dbReference>
<sequence length="321" mass="35651">MNQPALDKPYFLDPAKFRDPARTAKGEPRASVTLKKLETLWINTGTLCNLECRNCYIESSPSNDRLAYITTNEVAFYLDEIATHQLGTQVVGFTGGEPFLNPDMLDILELTLERGFEVLLLTNATKPMLRPRVKKGLLALHAAYGHQLTLRVSIDHFDPTWHEAERGAETFEPVIEGLQWLTKQGFKVDIAGRLFAGDDEMTMRQGYAALFAERGIALDAMAKQTLVLFPEMDARLDVPEITTECWQKLNVHPDTMMCASSRMIVKRKGADHPSVVACTLLPYDERFDLGHTLAQAAETVALNHPHCAQFCVLGGASCGGN</sequence>
<dbReference type="SFLD" id="SFLDS00029">
    <property type="entry name" value="Radical_SAM"/>
    <property type="match status" value="1"/>
</dbReference>
<dbReference type="InterPro" id="IPR050377">
    <property type="entry name" value="Radical_SAM_PqqE_MftC-like"/>
</dbReference>
<dbReference type="InterPro" id="IPR007197">
    <property type="entry name" value="rSAM"/>
</dbReference>
<dbReference type="InterPro" id="IPR013785">
    <property type="entry name" value="Aldolase_TIM"/>
</dbReference>
<evidence type="ECO:0000259" key="6">
    <source>
        <dbReference type="Pfam" id="PF04055"/>
    </source>
</evidence>
<dbReference type="GO" id="GO:0051536">
    <property type="term" value="F:iron-sulfur cluster binding"/>
    <property type="evidence" value="ECO:0007669"/>
    <property type="project" value="UniProtKB-KW"/>
</dbReference>
<evidence type="ECO:0000256" key="3">
    <source>
        <dbReference type="ARBA" id="ARBA00022723"/>
    </source>
</evidence>
<dbReference type="GO" id="GO:0003824">
    <property type="term" value="F:catalytic activity"/>
    <property type="evidence" value="ECO:0007669"/>
    <property type="project" value="InterPro"/>
</dbReference>
<evidence type="ECO:0000256" key="5">
    <source>
        <dbReference type="ARBA" id="ARBA00023014"/>
    </source>
</evidence>
<dbReference type="GO" id="GO:0046872">
    <property type="term" value="F:metal ion binding"/>
    <property type="evidence" value="ECO:0007669"/>
    <property type="project" value="UniProtKB-KW"/>
</dbReference>
<dbReference type="CDD" id="cd01335">
    <property type="entry name" value="Radical_SAM"/>
    <property type="match status" value="1"/>
</dbReference>